<dbReference type="AlphaFoldDB" id="A0A0M4T320"/>
<feature type="chain" id="PRO_5005801953" description="Fungal lipase-like domain-containing protein" evidence="1">
    <location>
        <begin position="18"/>
        <end position="216"/>
    </location>
</feature>
<dbReference type="STRING" id="45610.AOC03_08685"/>
<gene>
    <name evidence="2" type="ORF">AOC03_08685</name>
</gene>
<evidence type="ECO:0000256" key="1">
    <source>
        <dbReference type="SAM" id="SignalP"/>
    </source>
</evidence>
<protein>
    <recommendedName>
        <fullName evidence="4">Fungal lipase-like domain-containing protein</fullName>
    </recommendedName>
</protein>
<keyword evidence="3" id="KW-1185">Reference proteome</keyword>
<dbReference type="SUPFAM" id="SSF53474">
    <property type="entry name" value="alpha/beta-Hydrolases"/>
    <property type="match status" value="1"/>
</dbReference>
<dbReference type="OrthoDB" id="5562330at2"/>
<dbReference type="Gene3D" id="3.40.50.1820">
    <property type="entry name" value="alpha/beta hydrolase"/>
    <property type="match status" value="1"/>
</dbReference>
<evidence type="ECO:0000313" key="2">
    <source>
        <dbReference type="EMBL" id="ALF60102.1"/>
    </source>
</evidence>
<dbReference type="InterPro" id="IPR029058">
    <property type="entry name" value="AB_hydrolase_fold"/>
</dbReference>
<feature type="signal peptide" evidence="1">
    <location>
        <begin position="1"/>
        <end position="17"/>
    </location>
</feature>
<dbReference type="Pfam" id="PF26363">
    <property type="entry name" value="Phospholipase-like"/>
    <property type="match status" value="1"/>
</dbReference>
<sequence>MKKLSLLIICLSLSACASINQTKTIQPINLEKLTIEELVNACNATNLNLQDVKYKYKVLAAEYAIYAMLSNNAYRDERYKFVLPNNWKEVRRHSDTSGLDYQLYEKIVDQKVVEAVIVFQGTAELIDWTYGNVSNKQYEYANPHIEYLSNYYISKGIPFKTTGHSLGGGLALYASYQFDEIKAIGFNSSPRYHSKKIKETDNRVVIYEEGEPNRIE</sequence>
<reference evidence="2 3" key="1">
    <citation type="submission" date="2015-09" db="EMBL/GenBank/DDBJ databases">
        <title>Complete genome of Psychrobacter urativorans R10.10B.</title>
        <authorList>
            <person name="See-Too W.S."/>
            <person name="Chan K.G."/>
        </authorList>
    </citation>
    <scope>NUCLEOTIDE SEQUENCE [LARGE SCALE GENOMIC DNA]</scope>
    <source>
        <strain evidence="2 3">R10.10B</strain>
    </source>
</reference>
<dbReference type="Proteomes" id="UP000059847">
    <property type="component" value="Chromosome"/>
</dbReference>
<dbReference type="RefSeq" id="WP_062535142.1">
    <property type="nucleotide sequence ID" value="NZ_CP012678.1"/>
</dbReference>
<name>A0A0M4T320_9GAMM</name>
<evidence type="ECO:0000313" key="3">
    <source>
        <dbReference type="Proteomes" id="UP000059847"/>
    </source>
</evidence>
<accession>A0A0M4T320</accession>
<dbReference type="KEGG" id="pur:AOC03_08685"/>
<keyword evidence="1" id="KW-0732">Signal</keyword>
<dbReference type="PROSITE" id="PS51257">
    <property type="entry name" value="PROKAR_LIPOPROTEIN"/>
    <property type="match status" value="1"/>
</dbReference>
<evidence type="ECO:0008006" key="4">
    <source>
        <dbReference type="Google" id="ProtNLM"/>
    </source>
</evidence>
<dbReference type="EMBL" id="CP012678">
    <property type="protein sequence ID" value="ALF60102.1"/>
    <property type="molecule type" value="Genomic_DNA"/>
</dbReference>
<proteinExistence type="predicted"/>
<organism evidence="2 3">
    <name type="scientific">Psychrobacter urativorans</name>
    <dbReference type="NCBI Taxonomy" id="45610"/>
    <lineage>
        <taxon>Bacteria</taxon>
        <taxon>Pseudomonadati</taxon>
        <taxon>Pseudomonadota</taxon>
        <taxon>Gammaproteobacteria</taxon>
        <taxon>Moraxellales</taxon>
        <taxon>Moraxellaceae</taxon>
        <taxon>Psychrobacter</taxon>
    </lineage>
</organism>